<evidence type="ECO:0000313" key="3">
    <source>
        <dbReference type="Proteomes" id="UP000002011"/>
    </source>
</evidence>
<proteinExistence type="predicted"/>
<dbReference type="InterPro" id="IPR009325">
    <property type="entry name" value="DUF983"/>
</dbReference>
<reference evidence="2 3" key="1">
    <citation type="journal article" date="2009" name="Stand. Genomic Sci.">
        <title>Complete genome sequence of Dyadobacter fermentans type strain (NS114).</title>
        <authorList>
            <person name="Lang E."/>
            <person name="Lapidus A."/>
            <person name="Chertkov O."/>
            <person name="Brettin T."/>
            <person name="Detter J.C."/>
            <person name="Han C."/>
            <person name="Copeland A."/>
            <person name="Glavina Del Rio T."/>
            <person name="Nolan M."/>
            <person name="Chen F."/>
            <person name="Lucas S."/>
            <person name="Tice H."/>
            <person name="Cheng J.F."/>
            <person name="Land M."/>
            <person name="Hauser L."/>
            <person name="Chang Y.J."/>
            <person name="Jeffries C.D."/>
            <person name="Kopitz M."/>
            <person name="Bruce D."/>
            <person name="Goodwin L."/>
            <person name="Pitluck S."/>
            <person name="Ovchinnikova G."/>
            <person name="Pati A."/>
            <person name="Ivanova N."/>
            <person name="Mavrommatis K."/>
            <person name="Chen A."/>
            <person name="Palaniappan K."/>
            <person name="Chain P."/>
            <person name="Bristow J."/>
            <person name="Eisen J.A."/>
            <person name="Markowitz V."/>
            <person name="Hugenholtz P."/>
            <person name="Goker M."/>
            <person name="Rohde M."/>
            <person name="Kyrpides N.C."/>
            <person name="Klenk H.P."/>
        </authorList>
    </citation>
    <scope>NUCLEOTIDE SEQUENCE [LARGE SCALE GENOMIC DNA]</scope>
    <source>
        <strain evidence="3">ATCC 700827 / DSM 18053 / CIP 107007 / KCTC 52180 / NS114</strain>
    </source>
</reference>
<dbReference type="OrthoDB" id="9790326at2"/>
<sequence length="127" mass="14911">MAKPNKIYSVLFNKCPRCGEGDFFVTKSAYNLRNFDKMNRYCPHCGADLVPEPGFYQGALYISYALYVAFMVIYFLIFVNFFREYLDYFLASIIPMLVILTPLFYRMARRTWLALFIKPVSSEERSA</sequence>
<evidence type="ECO:0000256" key="1">
    <source>
        <dbReference type="SAM" id="Phobius"/>
    </source>
</evidence>
<keyword evidence="1" id="KW-1133">Transmembrane helix</keyword>
<keyword evidence="3" id="KW-1185">Reference proteome</keyword>
<feature type="transmembrane region" description="Helical" evidence="1">
    <location>
        <begin position="88"/>
        <end position="108"/>
    </location>
</feature>
<dbReference type="Proteomes" id="UP000002011">
    <property type="component" value="Chromosome"/>
</dbReference>
<dbReference type="EMBL" id="CP001619">
    <property type="protein sequence ID" value="ACT91658.1"/>
    <property type="molecule type" value="Genomic_DNA"/>
</dbReference>
<evidence type="ECO:0008006" key="4">
    <source>
        <dbReference type="Google" id="ProtNLM"/>
    </source>
</evidence>
<keyword evidence="1" id="KW-0812">Transmembrane</keyword>
<dbReference type="KEGG" id="dfe:Dfer_0389"/>
<dbReference type="RefSeq" id="WP_012780006.1">
    <property type="nucleotide sequence ID" value="NC_013037.1"/>
</dbReference>
<organism evidence="2 3">
    <name type="scientific">Dyadobacter fermentans (strain ATCC 700827 / DSM 18053 / CIP 107007 / KCTC 52180 / NS114)</name>
    <dbReference type="NCBI Taxonomy" id="471854"/>
    <lineage>
        <taxon>Bacteria</taxon>
        <taxon>Pseudomonadati</taxon>
        <taxon>Bacteroidota</taxon>
        <taxon>Cytophagia</taxon>
        <taxon>Cytophagales</taxon>
        <taxon>Spirosomataceae</taxon>
        <taxon>Dyadobacter</taxon>
    </lineage>
</organism>
<name>C6VYH9_DYAFD</name>
<evidence type="ECO:0000313" key="2">
    <source>
        <dbReference type="EMBL" id="ACT91658.1"/>
    </source>
</evidence>
<dbReference type="Pfam" id="PF06170">
    <property type="entry name" value="DUF983"/>
    <property type="match status" value="1"/>
</dbReference>
<dbReference type="STRING" id="471854.Dfer_0389"/>
<protein>
    <recommendedName>
        <fullName evidence="4">DUF983 domain-containing protein</fullName>
    </recommendedName>
</protein>
<dbReference type="HOGENOM" id="CLU_133146_0_1_10"/>
<gene>
    <name evidence="2" type="ordered locus">Dfer_0389</name>
</gene>
<dbReference type="eggNOG" id="COG5349">
    <property type="taxonomic scope" value="Bacteria"/>
</dbReference>
<feature type="transmembrane region" description="Helical" evidence="1">
    <location>
        <begin position="64"/>
        <end position="82"/>
    </location>
</feature>
<keyword evidence="1" id="KW-0472">Membrane</keyword>
<accession>C6VYH9</accession>
<dbReference type="AlphaFoldDB" id="C6VYH9"/>